<name>A0A7W8YQT0_9SPHI</name>
<evidence type="ECO:0000313" key="2">
    <source>
        <dbReference type="Proteomes" id="UP000537718"/>
    </source>
</evidence>
<protein>
    <recommendedName>
        <fullName evidence="3">Endosialidase-like protein</fullName>
    </recommendedName>
</protein>
<reference evidence="1 2" key="1">
    <citation type="submission" date="2020-08" db="EMBL/GenBank/DDBJ databases">
        <title>Genomic Encyclopedia of Type Strains, Phase IV (KMG-V): Genome sequencing to study the core and pangenomes of soil and plant-associated prokaryotes.</title>
        <authorList>
            <person name="Whitman W."/>
        </authorList>
    </citation>
    <scope>NUCLEOTIDE SEQUENCE [LARGE SCALE GENOMIC DNA]</scope>
    <source>
        <strain evidence="1 2">MP7CTX6</strain>
    </source>
</reference>
<dbReference type="AlphaFoldDB" id="A0A7W8YQT0"/>
<sequence length="324" mass="35283">MIKKIIALSITSLCFYLNGFGQQTTFTQITKGGGANDFDGWGINRDVKIDPRPYSSPEGSTYVMNAHRGLTLSAHSVYGGIRFYNQGYPIGPLEPSTGATMVMSITSGAVGIGTVNPRVPFDIGTNISNGKISAVLGRLPEGDAEGEGTFLGVRGYNTDVVNGKSFSLEHTFYGIANSSINFFRGGAKEGGFIAFNTHKNTEQMRIDAYGNVGIGTTTPTAKLSVNGNLWATEIQVAATNPWPDYVFEPSHEKLSLTELESFIKMNKHLPEIPTAKTIEKDGINLGDMNGKLLKKIEELTLYLIDLKKDNDMLNKRVKKLENKN</sequence>
<proteinExistence type="predicted"/>
<dbReference type="Proteomes" id="UP000537718">
    <property type="component" value="Unassembled WGS sequence"/>
</dbReference>
<accession>A0A7W8YQT0</accession>
<organism evidence="1 2">
    <name type="scientific">Pedobacter cryoconitis</name>
    <dbReference type="NCBI Taxonomy" id="188932"/>
    <lineage>
        <taxon>Bacteria</taxon>
        <taxon>Pseudomonadati</taxon>
        <taxon>Bacteroidota</taxon>
        <taxon>Sphingobacteriia</taxon>
        <taxon>Sphingobacteriales</taxon>
        <taxon>Sphingobacteriaceae</taxon>
        <taxon>Pedobacter</taxon>
    </lineage>
</organism>
<dbReference type="EMBL" id="JACHCF010000002">
    <property type="protein sequence ID" value="MBB5620118.1"/>
    <property type="molecule type" value="Genomic_DNA"/>
</dbReference>
<dbReference type="RefSeq" id="WP_183866153.1">
    <property type="nucleotide sequence ID" value="NZ_JACHCF010000002.1"/>
</dbReference>
<comment type="caution">
    <text evidence="1">The sequence shown here is derived from an EMBL/GenBank/DDBJ whole genome shotgun (WGS) entry which is preliminary data.</text>
</comment>
<evidence type="ECO:0008006" key="3">
    <source>
        <dbReference type="Google" id="ProtNLM"/>
    </source>
</evidence>
<evidence type="ECO:0000313" key="1">
    <source>
        <dbReference type="EMBL" id="MBB5620118.1"/>
    </source>
</evidence>
<gene>
    <name evidence="1" type="ORF">HDE69_001156</name>
</gene>